<dbReference type="GO" id="GO:0003723">
    <property type="term" value="F:RNA binding"/>
    <property type="evidence" value="ECO:0007669"/>
    <property type="project" value="UniProtKB-KW"/>
</dbReference>
<keyword evidence="1" id="KW-0694">RNA-binding</keyword>
<dbReference type="RefSeq" id="WP_102991393.1">
    <property type="nucleotide sequence ID" value="NZ_FXTU01000019.1"/>
</dbReference>
<dbReference type="InterPro" id="IPR013785">
    <property type="entry name" value="Aldolase_TIM"/>
</dbReference>
<keyword evidence="3" id="KW-1185">Reference proteome</keyword>
<dbReference type="PANTHER" id="PTHR35787">
    <property type="entry name" value="GLYCEROL UPTAKE OPERON ANTITERMINATOR REGULATORY PROTEIN"/>
    <property type="match status" value="1"/>
</dbReference>
<dbReference type="Proteomes" id="UP001157946">
    <property type="component" value="Unassembled WGS sequence"/>
</dbReference>
<comment type="caution">
    <text evidence="2">The sequence shown here is derived from an EMBL/GenBank/DDBJ whole genome shotgun (WGS) entry which is preliminary data.</text>
</comment>
<dbReference type="Pfam" id="PF04309">
    <property type="entry name" value="G3P_antiterm"/>
    <property type="match status" value="1"/>
</dbReference>
<name>A0AA45WSC8_9BACL</name>
<dbReference type="GO" id="GO:0045893">
    <property type="term" value="P:positive regulation of DNA-templated transcription"/>
    <property type="evidence" value="ECO:0007669"/>
    <property type="project" value="TreeGrafter"/>
</dbReference>
<reference evidence="2" key="1">
    <citation type="submission" date="2017-05" db="EMBL/GenBank/DDBJ databases">
        <authorList>
            <person name="Varghese N."/>
            <person name="Submissions S."/>
        </authorList>
    </citation>
    <scope>NUCLEOTIDE SEQUENCE</scope>
    <source>
        <strain evidence="2">DSM 45262</strain>
    </source>
</reference>
<sequence>MKTHFQNQRLLPAAKSVKDFEKLLESSYEYIVMLDCHLAQLPPLMRLAHQHQKKVILHVDLIQGLKNDEYAAEFLCQMVKPAGLISTRTPVVQVAKKRKIIAIQRVFLLDTHALETSYRLLQLSQPDYIEVLPGIIPHVIKEVAEITKIPILAGGLIRTKQELESALEAGAVAITSSNRKLWHVK</sequence>
<evidence type="ECO:0000313" key="2">
    <source>
        <dbReference type="EMBL" id="SMP36357.1"/>
    </source>
</evidence>
<dbReference type="Gene3D" id="3.20.20.70">
    <property type="entry name" value="Aldolase class I"/>
    <property type="match status" value="1"/>
</dbReference>
<dbReference type="GO" id="GO:0001072">
    <property type="term" value="F:transcription antitermination factor activity, RNA binding"/>
    <property type="evidence" value="ECO:0007669"/>
    <property type="project" value="TreeGrafter"/>
</dbReference>
<dbReference type="GO" id="GO:0006071">
    <property type="term" value="P:glycerol metabolic process"/>
    <property type="evidence" value="ECO:0007669"/>
    <property type="project" value="UniProtKB-UniRule"/>
</dbReference>
<gene>
    <name evidence="2" type="ORF">SAMN06265361_1192</name>
</gene>
<evidence type="ECO:0000256" key="1">
    <source>
        <dbReference type="PIRNR" id="PIRNR016897"/>
    </source>
</evidence>
<evidence type="ECO:0000313" key="3">
    <source>
        <dbReference type="Proteomes" id="UP001157946"/>
    </source>
</evidence>
<dbReference type="PANTHER" id="PTHR35787:SF1">
    <property type="entry name" value="GLYCEROL UPTAKE OPERON ANTITERMINATOR REGULATORY PROTEIN"/>
    <property type="match status" value="1"/>
</dbReference>
<dbReference type="SUPFAM" id="SSF110391">
    <property type="entry name" value="GlpP-like"/>
    <property type="match status" value="1"/>
</dbReference>
<protein>
    <recommendedName>
        <fullName evidence="1">Glycerol uptake operon antiterminator regulatory protein</fullName>
    </recommendedName>
</protein>
<dbReference type="AlphaFoldDB" id="A0AA45WSC8"/>
<dbReference type="InterPro" id="IPR006699">
    <property type="entry name" value="GlpP"/>
</dbReference>
<dbReference type="EMBL" id="FXTU01000019">
    <property type="protein sequence ID" value="SMP36357.1"/>
    <property type="molecule type" value="Genomic_DNA"/>
</dbReference>
<organism evidence="2 3">
    <name type="scientific">Laceyella tengchongensis</name>
    <dbReference type="NCBI Taxonomy" id="574699"/>
    <lineage>
        <taxon>Bacteria</taxon>
        <taxon>Bacillati</taxon>
        <taxon>Bacillota</taxon>
        <taxon>Bacilli</taxon>
        <taxon>Bacillales</taxon>
        <taxon>Thermoactinomycetaceae</taxon>
        <taxon>Laceyella</taxon>
    </lineage>
</organism>
<accession>A0AA45WSC8</accession>
<dbReference type="PIRSF" id="PIRSF016897">
    <property type="entry name" value="GlpP"/>
    <property type="match status" value="1"/>
</dbReference>
<keyword evidence="1" id="KW-0804">Transcription</keyword>
<keyword evidence="1" id="KW-0805">Transcription regulation</keyword>
<comment type="function">
    <text evidence="1">Regulates expression of the glpD operon. In the presence of glycerol 3-phosphate (G3P) causes antitermination of transcription of glpD at the inverted repeat of the leader region to enhance its transcription. Binds and stabilizes glpD leader mRNA.</text>
</comment>
<keyword evidence="1" id="KW-0319">Glycerol metabolism</keyword>
<proteinExistence type="predicted"/>